<organism evidence="1">
    <name type="scientific">Ananas comosus var. bracteatus</name>
    <name type="common">red pineapple</name>
    <dbReference type="NCBI Taxonomy" id="296719"/>
    <lineage>
        <taxon>Eukaryota</taxon>
        <taxon>Viridiplantae</taxon>
        <taxon>Streptophyta</taxon>
        <taxon>Embryophyta</taxon>
        <taxon>Tracheophyta</taxon>
        <taxon>Spermatophyta</taxon>
        <taxon>Magnoliopsida</taxon>
        <taxon>Liliopsida</taxon>
        <taxon>Poales</taxon>
        <taxon>Bromeliaceae</taxon>
        <taxon>Bromelioideae</taxon>
        <taxon>Ananas</taxon>
    </lineage>
</organism>
<dbReference type="EMBL" id="LR862145">
    <property type="protein sequence ID" value="CAD1825836.1"/>
    <property type="molecule type" value="Genomic_DNA"/>
</dbReference>
<dbReference type="EMBL" id="LR862130">
    <property type="protein sequence ID" value="CAD1829836.1"/>
    <property type="molecule type" value="Genomic_DNA"/>
</dbReference>
<reference evidence="1" key="1">
    <citation type="submission" date="2020-07" db="EMBL/GenBank/DDBJ databases">
        <authorList>
            <person name="Lin J."/>
        </authorList>
    </citation>
    <scope>NUCLEOTIDE SEQUENCE</scope>
</reference>
<name>A0A6V7P5C3_ANACO</name>
<evidence type="ECO:0000313" key="2">
    <source>
        <dbReference type="EMBL" id="CAD1829836.1"/>
    </source>
</evidence>
<accession>A0A6V7P5C3</accession>
<sequence length="202" mass="23241">MASTVYIDINFRRLLGKICAKFSLPPPRYGTTVVAEGRLHSFVDVEVPRGSRFMEIITCWGWFFPDSEQSEEDAARIAIKRLRDELGFEVKDINYDEKISYKELYKRNCDEHTELRDEYEMLNLDFDLLKKTYNILIEEKKQIAAELKEIKDGIARCHALINHPNVGPMDVESTAEVAILGDVETTATTEEDPEAPPGYYKI</sequence>
<proteinExistence type="predicted"/>
<protein>
    <submittedName>
        <fullName evidence="1">Uncharacterized protein</fullName>
    </submittedName>
</protein>
<gene>
    <name evidence="2" type="ORF">CB5_LOCUS13047</name>
    <name evidence="1" type="ORF">CB5_LOCUS9047</name>
</gene>
<evidence type="ECO:0000313" key="1">
    <source>
        <dbReference type="EMBL" id="CAD1825836.1"/>
    </source>
</evidence>
<dbReference type="AlphaFoldDB" id="A0A6V7P5C3"/>